<keyword evidence="3" id="KW-0597">Phosphoprotein</keyword>
<dbReference type="EMBL" id="SPQQ01000024">
    <property type="protein sequence ID" value="TGE34934.1"/>
    <property type="molecule type" value="Genomic_DNA"/>
</dbReference>
<gene>
    <name evidence="10" type="ORF">E4K67_28020</name>
</gene>
<evidence type="ECO:0000256" key="8">
    <source>
        <dbReference type="ARBA" id="ARBA00023012"/>
    </source>
</evidence>
<dbReference type="Pfam" id="PF00512">
    <property type="entry name" value="HisKA"/>
    <property type="match status" value="1"/>
</dbReference>
<keyword evidence="5" id="KW-0547">Nucleotide-binding</keyword>
<accession>A0A4Z0QWP3</accession>
<dbReference type="PRINTS" id="PR00344">
    <property type="entry name" value="BCTRLSENSOR"/>
</dbReference>
<reference evidence="10 11" key="1">
    <citation type="submission" date="2019-03" db="EMBL/GenBank/DDBJ databases">
        <title>Draft Genome Sequence of Desulfosporosinus fructosivorans Strain 63.6F, Isolated from Marine Sediment in the Baltic Sea.</title>
        <authorList>
            <person name="Hausmann B."/>
            <person name="Vandieken V."/>
            <person name="Pjevac P."/>
            <person name="Schreck K."/>
            <person name="Herbold C.W."/>
            <person name="Loy A."/>
        </authorList>
    </citation>
    <scope>NUCLEOTIDE SEQUENCE [LARGE SCALE GENOMIC DNA]</scope>
    <source>
        <strain evidence="10 11">63.6F</strain>
    </source>
</reference>
<dbReference type="InterPro" id="IPR036097">
    <property type="entry name" value="HisK_dim/P_sf"/>
</dbReference>
<keyword evidence="11" id="KW-1185">Reference proteome</keyword>
<evidence type="ECO:0000256" key="5">
    <source>
        <dbReference type="ARBA" id="ARBA00022741"/>
    </source>
</evidence>
<keyword evidence="6 10" id="KW-0418">Kinase</keyword>
<evidence type="ECO:0000256" key="4">
    <source>
        <dbReference type="ARBA" id="ARBA00022679"/>
    </source>
</evidence>
<dbReference type="AlphaFoldDB" id="A0A4Z0QWP3"/>
<dbReference type="Gene3D" id="1.10.287.130">
    <property type="match status" value="1"/>
</dbReference>
<dbReference type="SUPFAM" id="SSF47384">
    <property type="entry name" value="Homodimeric domain of signal transducing histidine kinase"/>
    <property type="match status" value="1"/>
</dbReference>
<dbReference type="InterPro" id="IPR003594">
    <property type="entry name" value="HATPase_dom"/>
</dbReference>
<keyword evidence="7" id="KW-0067">ATP-binding</keyword>
<dbReference type="Pfam" id="PF02518">
    <property type="entry name" value="HATPase_c"/>
    <property type="match status" value="1"/>
</dbReference>
<dbReference type="InterPro" id="IPR003661">
    <property type="entry name" value="HisK_dim/P_dom"/>
</dbReference>
<dbReference type="SMART" id="SM00387">
    <property type="entry name" value="HATPase_c"/>
    <property type="match status" value="1"/>
</dbReference>
<organism evidence="10 11">
    <name type="scientific">Desulfosporosinus fructosivorans</name>
    <dbReference type="NCBI Taxonomy" id="2018669"/>
    <lineage>
        <taxon>Bacteria</taxon>
        <taxon>Bacillati</taxon>
        <taxon>Bacillota</taxon>
        <taxon>Clostridia</taxon>
        <taxon>Eubacteriales</taxon>
        <taxon>Desulfitobacteriaceae</taxon>
        <taxon>Desulfosporosinus</taxon>
    </lineage>
</organism>
<keyword evidence="8" id="KW-0902">Two-component regulatory system</keyword>
<dbReference type="GO" id="GO:0005524">
    <property type="term" value="F:ATP binding"/>
    <property type="evidence" value="ECO:0007669"/>
    <property type="project" value="UniProtKB-KW"/>
</dbReference>
<dbReference type="InterPro" id="IPR036890">
    <property type="entry name" value="HATPase_C_sf"/>
</dbReference>
<protein>
    <recommendedName>
        <fullName evidence="2">histidine kinase</fullName>
        <ecNumber evidence="2">2.7.13.3</ecNumber>
    </recommendedName>
</protein>
<name>A0A4Z0QWP3_9FIRM</name>
<comment type="catalytic activity">
    <reaction evidence="1">
        <text>ATP + protein L-histidine = ADP + protein N-phospho-L-histidine.</text>
        <dbReference type="EC" id="2.7.13.3"/>
    </reaction>
</comment>
<dbReference type="InterPro" id="IPR004358">
    <property type="entry name" value="Sig_transdc_His_kin-like_C"/>
</dbReference>
<dbReference type="RefSeq" id="WP_135552804.1">
    <property type="nucleotide sequence ID" value="NZ_SPQQ01000024.1"/>
</dbReference>
<sequence>MITLRFHSIGDWESYVNMKSELIDLKAQKLILQGMVDDRAKELKQEIDKRERIEHEVAKLERLNIIGQLAAGLGHEVRNPMTTIRGFLQMLQNKTDLLTYKSYFDLMIEELDRTNSIITGFLSLAKNKPTEFKRQSLNKLLDNLFPLLLADAYNQGKKCVFEPGDLADLDIDTNEITQLVLNLARNGLEAMPLNGCLTINTYMEGECIVLRVSDEGTGIDAENLLKLGTPFFTTKESGTGLGLPMCFSIADRHNAAIEVKSDPDGTTFLVRFPQPMEMNIS</sequence>
<evidence type="ECO:0000256" key="6">
    <source>
        <dbReference type="ARBA" id="ARBA00022777"/>
    </source>
</evidence>
<dbReference type="InterPro" id="IPR005467">
    <property type="entry name" value="His_kinase_dom"/>
</dbReference>
<dbReference type="PANTHER" id="PTHR43065">
    <property type="entry name" value="SENSOR HISTIDINE KINASE"/>
    <property type="match status" value="1"/>
</dbReference>
<comment type="caution">
    <text evidence="10">The sequence shown here is derived from an EMBL/GenBank/DDBJ whole genome shotgun (WGS) entry which is preliminary data.</text>
</comment>
<feature type="domain" description="Histidine kinase" evidence="9">
    <location>
        <begin position="72"/>
        <end position="276"/>
    </location>
</feature>
<evidence type="ECO:0000256" key="7">
    <source>
        <dbReference type="ARBA" id="ARBA00022840"/>
    </source>
</evidence>
<dbReference type="Gene3D" id="3.30.565.10">
    <property type="entry name" value="Histidine kinase-like ATPase, C-terminal domain"/>
    <property type="match status" value="1"/>
</dbReference>
<dbReference type="GO" id="GO:0000155">
    <property type="term" value="F:phosphorelay sensor kinase activity"/>
    <property type="evidence" value="ECO:0007669"/>
    <property type="project" value="InterPro"/>
</dbReference>
<evidence type="ECO:0000256" key="2">
    <source>
        <dbReference type="ARBA" id="ARBA00012438"/>
    </source>
</evidence>
<dbReference type="CDD" id="cd00082">
    <property type="entry name" value="HisKA"/>
    <property type="match status" value="1"/>
</dbReference>
<evidence type="ECO:0000313" key="10">
    <source>
        <dbReference type="EMBL" id="TGE34934.1"/>
    </source>
</evidence>
<dbReference type="EC" id="2.7.13.3" evidence="2"/>
<keyword evidence="4" id="KW-0808">Transferase</keyword>
<evidence type="ECO:0000256" key="1">
    <source>
        <dbReference type="ARBA" id="ARBA00000085"/>
    </source>
</evidence>
<dbReference type="OrthoDB" id="9764522at2"/>
<evidence type="ECO:0000259" key="9">
    <source>
        <dbReference type="PROSITE" id="PS50109"/>
    </source>
</evidence>
<dbReference type="SUPFAM" id="SSF55874">
    <property type="entry name" value="ATPase domain of HSP90 chaperone/DNA topoisomerase II/histidine kinase"/>
    <property type="match status" value="1"/>
</dbReference>
<dbReference type="PROSITE" id="PS50109">
    <property type="entry name" value="HIS_KIN"/>
    <property type="match status" value="1"/>
</dbReference>
<evidence type="ECO:0000256" key="3">
    <source>
        <dbReference type="ARBA" id="ARBA00022553"/>
    </source>
</evidence>
<dbReference type="PANTHER" id="PTHR43065:SF46">
    <property type="entry name" value="C4-DICARBOXYLATE TRANSPORT SENSOR PROTEIN DCTB"/>
    <property type="match status" value="1"/>
</dbReference>
<dbReference type="Proteomes" id="UP000298460">
    <property type="component" value="Unassembled WGS sequence"/>
</dbReference>
<proteinExistence type="predicted"/>
<dbReference type="SMART" id="SM00388">
    <property type="entry name" value="HisKA"/>
    <property type="match status" value="1"/>
</dbReference>
<evidence type="ECO:0000313" key="11">
    <source>
        <dbReference type="Proteomes" id="UP000298460"/>
    </source>
</evidence>